<keyword evidence="4" id="KW-1185">Reference proteome</keyword>
<keyword evidence="1" id="KW-0479">Metal-binding</keyword>
<dbReference type="PANTHER" id="PTHR46798:SF20">
    <property type="entry name" value="RING-TYPE DOMAIN-CONTAINING PROTEIN"/>
    <property type="match status" value="1"/>
</dbReference>
<name>A0A498HM31_MALDO</name>
<evidence type="ECO:0000313" key="4">
    <source>
        <dbReference type="Proteomes" id="UP000290289"/>
    </source>
</evidence>
<evidence type="ECO:0000259" key="2">
    <source>
        <dbReference type="PROSITE" id="PS50089"/>
    </source>
</evidence>
<feature type="domain" description="RING-type" evidence="2">
    <location>
        <begin position="17"/>
        <end position="61"/>
    </location>
</feature>
<dbReference type="SUPFAM" id="SSF57850">
    <property type="entry name" value="RING/U-box"/>
    <property type="match status" value="1"/>
</dbReference>
<dbReference type="SMART" id="SM00184">
    <property type="entry name" value="RING"/>
    <property type="match status" value="1"/>
</dbReference>
<dbReference type="Gene3D" id="3.30.40.10">
    <property type="entry name" value="Zinc/RING finger domain, C3HC4 (zinc finger)"/>
    <property type="match status" value="1"/>
</dbReference>
<organism evidence="3 4">
    <name type="scientific">Malus domestica</name>
    <name type="common">Apple</name>
    <name type="synonym">Pyrus malus</name>
    <dbReference type="NCBI Taxonomy" id="3750"/>
    <lineage>
        <taxon>Eukaryota</taxon>
        <taxon>Viridiplantae</taxon>
        <taxon>Streptophyta</taxon>
        <taxon>Embryophyta</taxon>
        <taxon>Tracheophyta</taxon>
        <taxon>Spermatophyta</taxon>
        <taxon>Magnoliopsida</taxon>
        <taxon>eudicotyledons</taxon>
        <taxon>Gunneridae</taxon>
        <taxon>Pentapetalae</taxon>
        <taxon>rosids</taxon>
        <taxon>fabids</taxon>
        <taxon>Rosales</taxon>
        <taxon>Rosaceae</taxon>
        <taxon>Amygdaloideae</taxon>
        <taxon>Maleae</taxon>
        <taxon>Malus</taxon>
    </lineage>
</organism>
<reference evidence="3 4" key="1">
    <citation type="submission" date="2018-10" db="EMBL/GenBank/DDBJ databases">
        <title>A high-quality apple genome assembly.</title>
        <authorList>
            <person name="Hu J."/>
        </authorList>
    </citation>
    <scope>NUCLEOTIDE SEQUENCE [LARGE SCALE GENOMIC DNA]</scope>
    <source>
        <strain evidence="4">cv. HFTH1</strain>
        <tissue evidence="3">Young leaf</tissue>
    </source>
</reference>
<dbReference type="InterPro" id="IPR013083">
    <property type="entry name" value="Znf_RING/FYVE/PHD"/>
</dbReference>
<dbReference type="Proteomes" id="UP000290289">
    <property type="component" value="Chromosome 16"/>
</dbReference>
<accession>A0A498HM31</accession>
<dbReference type="CDD" id="cd16448">
    <property type="entry name" value="RING-H2"/>
    <property type="match status" value="1"/>
</dbReference>
<keyword evidence="1" id="KW-0863">Zinc-finger</keyword>
<dbReference type="InterPro" id="IPR001841">
    <property type="entry name" value="Znf_RING"/>
</dbReference>
<dbReference type="GO" id="GO:0004842">
    <property type="term" value="F:ubiquitin-protein transferase activity"/>
    <property type="evidence" value="ECO:0007669"/>
    <property type="project" value="InterPro"/>
</dbReference>
<comment type="caution">
    <text evidence="3">The sequence shown here is derived from an EMBL/GenBank/DDBJ whole genome shotgun (WGS) entry which is preliminary data.</text>
</comment>
<dbReference type="GO" id="GO:0008270">
    <property type="term" value="F:zinc ion binding"/>
    <property type="evidence" value="ECO:0007669"/>
    <property type="project" value="UniProtKB-KW"/>
</dbReference>
<dbReference type="InterPro" id="IPR044274">
    <property type="entry name" value="RFI2"/>
</dbReference>
<dbReference type="AlphaFoldDB" id="A0A498HM31"/>
<dbReference type="PROSITE" id="PS50089">
    <property type="entry name" value="ZF_RING_2"/>
    <property type="match status" value="1"/>
</dbReference>
<dbReference type="EMBL" id="RDQH01000342">
    <property type="protein sequence ID" value="RXH71999.1"/>
    <property type="molecule type" value="Genomic_DNA"/>
</dbReference>
<gene>
    <name evidence="3" type="ORF">DVH24_025500</name>
</gene>
<evidence type="ECO:0000313" key="3">
    <source>
        <dbReference type="EMBL" id="RXH71999.1"/>
    </source>
</evidence>
<protein>
    <recommendedName>
        <fullName evidence="2">RING-type domain-containing protein</fullName>
    </recommendedName>
</protein>
<sequence>MDSPTSSVLSSPSAVKCSICMEGVSDDCGRTVVKLQCSDLFHLDCIGSAFNVKGIMECPICGEIEDGVWRYFISGSPDRELNVSEEEMDYEDSPMEFFDMGLQGTMLRHFHHGEWEMGWLPPTHRGSEPHFGGNLLAPYSVFPGYPYTNNRWNGPPIPSEVLPSNPSQIYWRPEPLLCDSYANLFSTGSYTGGANWSSVPSATLSSGVDFTGMPNAPFVPQIADCGMRFQTSYESPFGLAYQGSNDPLHPNFQMMQQSPTNFPSQVAQASMGRSNDAPSLGSWAGQPSLMEVGVSVQVQPSLMDWLRAGQPAPSLEQAANSNSFFVNMNSGLSESATDGHRLVQEGNEVQPFHLFPEDSGPLTYFFPDVNQ</sequence>
<evidence type="ECO:0000256" key="1">
    <source>
        <dbReference type="PROSITE-ProRule" id="PRU00175"/>
    </source>
</evidence>
<dbReference type="PANTHER" id="PTHR46798">
    <property type="entry name" value="OS09G0511500 PROTEIN"/>
    <property type="match status" value="1"/>
</dbReference>
<proteinExistence type="predicted"/>
<keyword evidence="1" id="KW-0862">Zinc</keyword>